<dbReference type="InterPro" id="IPR045860">
    <property type="entry name" value="Snake_toxin-like_sf"/>
</dbReference>
<organism evidence="4 5">
    <name type="scientific">Ridgeia piscesae</name>
    <name type="common">Tubeworm</name>
    <dbReference type="NCBI Taxonomy" id="27915"/>
    <lineage>
        <taxon>Eukaryota</taxon>
        <taxon>Metazoa</taxon>
        <taxon>Spiralia</taxon>
        <taxon>Lophotrochozoa</taxon>
        <taxon>Annelida</taxon>
        <taxon>Polychaeta</taxon>
        <taxon>Sedentaria</taxon>
        <taxon>Canalipalpata</taxon>
        <taxon>Sabellida</taxon>
        <taxon>Siboglinidae</taxon>
        <taxon>Ridgeia</taxon>
    </lineage>
</organism>
<dbReference type="InterPro" id="IPR031424">
    <property type="entry name" value="QVR-like"/>
</dbReference>
<dbReference type="InterPro" id="IPR050975">
    <property type="entry name" value="Sleep_regulator"/>
</dbReference>
<feature type="transmembrane region" description="Helical" evidence="3">
    <location>
        <begin position="99"/>
        <end position="117"/>
    </location>
</feature>
<dbReference type="GO" id="GO:0030431">
    <property type="term" value="P:sleep"/>
    <property type="evidence" value="ECO:0007669"/>
    <property type="project" value="InterPro"/>
</dbReference>
<comment type="caution">
    <text evidence="4">The sequence shown here is derived from an EMBL/GenBank/DDBJ whole genome shotgun (WGS) entry which is preliminary data.</text>
</comment>
<accession>A0AAD9KYX1</accession>
<reference evidence="4" key="1">
    <citation type="journal article" date="2023" name="Mol. Biol. Evol.">
        <title>Third-Generation Sequencing Reveals the Adaptive Role of the Epigenome in Three Deep-Sea Polychaetes.</title>
        <authorList>
            <person name="Perez M."/>
            <person name="Aroh O."/>
            <person name="Sun Y."/>
            <person name="Lan Y."/>
            <person name="Juniper S.K."/>
            <person name="Young C.R."/>
            <person name="Angers B."/>
            <person name="Qian P.Y."/>
        </authorList>
    </citation>
    <scope>NUCLEOTIDE SEQUENCE</scope>
    <source>
        <strain evidence="4">R07B-5</strain>
    </source>
</reference>
<proteinExistence type="predicted"/>
<dbReference type="Pfam" id="PF17064">
    <property type="entry name" value="QVR"/>
    <property type="match status" value="1"/>
</dbReference>
<keyword evidence="5" id="KW-1185">Reference proteome</keyword>
<evidence type="ECO:0000256" key="2">
    <source>
        <dbReference type="ARBA" id="ARBA00023180"/>
    </source>
</evidence>
<evidence type="ECO:0000256" key="3">
    <source>
        <dbReference type="SAM" id="Phobius"/>
    </source>
</evidence>
<dbReference type="CDD" id="cd23590">
    <property type="entry name" value="TFP_LU_ECD_Bou"/>
    <property type="match status" value="1"/>
</dbReference>
<dbReference type="PANTHER" id="PTHR33562">
    <property type="entry name" value="ATILLA, ISOFORM B-RELATED-RELATED"/>
    <property type="match status" value="1"/>
</dbReference>
<dbReference type="Proteomes" id="UP001209878">
    <property type="component" value="Unassembled WGS sequence"/>
</dbReference>
<gene>
    <name evidence="4" type="ORF">NP493_458g03080</name>
</gene>
<protein>
    <recommendedName>
        <fullName evidence="6">Protein sleepless</fullName>
    </recommendedName>
</protein>
<dbReference type="EMBL" id="JAODUO010000457">
    <property type="protein sequence ID" value="KAK2180132.1"/>
    <property type="molecule type" value="Genomic_DNA"/>
</dbReference>
<dbReference type="AlphaFoldDB" id="A0AAD9KYX1"/>
<evidence type="ECO:0000313" key="4">
    <source>
        <dbReference type="EMBL" id="KAK2180132.1"/>
    </source>
</evidence>
<dbReference type="GO" id="GO:0032222">
    <property type="term" value="P:regulation of synaptic transmission, cholinergic"/>
    <property type="evidence" value="ECO:0007669"/>
    <property type="project" value="InterPro"/>
</dbReference>
<keyword evidence="3" id="KW-0812">Transmembrane</keyword>
<dbReference type="SUPFAM" id="SSF57302">
    <property type="entry name" value="Snake toxin-like"/>
    <property type="match status" value="1"/>
</dbReference>
<keyword evidence="3" id="KW-0472">Membrane</keyword>
<evidence type="ECO:0008006" key="6">
    <source>
        <dbReference type="Google" id="ProtNLM"/>
    </source>
</evidence>
<keyword evidence="1" id="KW-0732">Signal</keyword>
<dbReference type="PANTHER" id="PTHR33562:SF18">
    <property type="entry name" value="BOUDIN-RELATED"/>
    <property type="match status" value="1"/>
</dbReference>
<keyword evidence="2" id="KW-0325">Glycoprotein</keyword>
<evidence type="ECO:0000313" key="5">
    <source>
        <dbReference type="Proteomes" id="UP001209878"/>
    </source>
</evidence>
<sequence>MALYCYQCDSAVQTDCMEEFDHAHKDQLTVKSSECTVDASKYCIKTTGVWGGVVGTTRFCSSRDMGNQCQFIRYPDHDRVYRACIYTCKGHHCNHAHTVTGYTVLVTLLVAMVTVMIR</sequence>
<keyword evidence="3" id="KW-1133">Transmembrane helix</keyword>
<evidence type="ECO:0000256" key="1">
    <source>
        <dbReference type="ARBA" id="ARBA00022729"/>
    </source>
</evidence>
<name>A0AAD9KYX1_RIDPI</name>